<dbReference type="InterPro" id="IPR055963">
    <property type="entry name" value="DUF7541"/>
</dbReference>
<dbReference type="Proteomes" id="UP001595821">
    <property type="component" value="Unassembled WGS sequence"/>
</dbReference>
<sequence length="129" mass="13018">MTDRTERADRVGSSSPWPIFVALGVVLSETGIVVDVVPIAVGGLLLLSASVAGILRESGYVSSPWPTLAAFGALLTLSGVVLYGASTGDGLTGVSVADRYGLSSRGFAIAVAGVMTVFGAVAGRYRTAV</sequence>
<proteinExistence type="predicted"/>
<dbReference type="EMBL" id="JBHSDJ010000013">
    <property type="protein sequence ID" value="MFC4246634.1"/>
    <property type="molecule type" value="Genomic_DNA"/>
</dbReference>
<reference evidence="2 3" key="1">
    <citation type="journal article" date="2014" name="Int. J. Syst. Evol. Microbiol.">
        <title>Complete genome sequence of Corynebacterium casei LMG S-19264T (=DSM 44701T), isolated from a smear-ripened cheese.</title>
        <authorList>
            <consortium name="US DOE Joint Genome Institute (JGI-PGF)"/>
            <person name="Walter F."/>
            <person name="Albersmeier A."/>
            <person name="Kalinowski J."/>
            <person name="Ruckert C."/>
        </authorList>
    </citation>
    <scope>NUCLEOTIDE SEQUENCE [LARGE SCALE GENOMIC DNA]</scope>
    <source>
        <strain evidence="2 3">IBRC-M 10912</strain>
    </source>
</reference>
<dbReference type="GeneID" id="71854582"/>
<keyword evidence="1" id="KW-1133">Transmembrane helix</keyword>
<name>A0ABD5NX15_9EURY</name>
<keyword evidence="1" id="KW-0812">Transmembrane</keyword>
<evidence type="ECO:0008006" key="4">
    <source>
        <dbReference type="Google" id="ProtNLM"/>
    </source>
</evidence>
<keyword evidence="1" id="KW-0472">Membrane</keyword>
<feature type="transmembrane region" description="Helical" evidence="1">
    <location>
        <begin position="36"/>
        <end position="55"/>
    </location>
</feature>
<evidence type="ECO:0000313" key="2">
    <source>
        <dbReference type="EMBL" id="MFC4246634.1"/>
    </source>
</evidence>
<feature type="transmembrane region" description="Helical" evidence="1">
    <location>
        <begin position="106"/>
        <end position="125"/>
    </location>
</feature>
<evidence type="ECO:0000313" key="3">
    <source>
        <dbReference type="Proteomes" id="UP001595821"/>
    </source>
</evidence>
<protein>
    <recommendedName>
        <fullName evidence="4">Cox cluster protein</fullName>
    </recommendedName>
</protein>
<evidence type="ECO:0000256" key="1">
    <source>
        <dbReference type="SAM" id="Phobius"/>
    </source>
</evidence>
<dbReference type="Pfam" id="PF24396">
    <property type="entry name" value="DUF7541"/>
    <property type="match status" value="1"/>
</dbReference>
<accession>A0ABD5NX15</accession>
<feature type="transmembrane region" description="Helical" evidence="1">
    <location>
        <begin position="67"/>
        <end position="86"/>
    </location>
</feature>
<gene>
    <name evidence="2" type="ORF">ACFOZ7_06440</name>
</gene>
<organism evidence="2 3">
    <name type="scientific">Natribaculum luteum</name>
    <dbReference type="NCBI Taxonomy" id="1586232"/>
    <lineage>
        <taxon>Archaea</taxon>
        <taxon>Methanobacteriati</taxon>
        <taxon>Methanobacteriota</taxon>
        <taxon>Stenosarchaea group</taxon>
        <taxon>Halobacteria</taxon>
        <taxon>Halobacteriales</taxon>
        <taxon>Natrialbaceae</taxon>
        <taxon>Natribaculum</taxon>
    </lineage>
</organism>
<comment type="caution">
    <text evidence="2">The sequence shown here is derived from an EMBL/GenBank/DDBJ whole genome shotgun (WGS) entry which is preliminary data.</text>
</comment>
<dbReference type="AlphaFoldDB" id="A0ABD5NX15"/>
<dbReference type="RefSeq" id="WP_246966654.1">
    <property type="nucleotide sequence ID" value="NZ_CP095397.1"/>
</dbReference>